<evidence type="ECO:0000313" key="3">
    <source>
        <dbReference type="Proteomes" id="UP000721920"/>
    </source>
</evidence>
<dbReference type="EMBL" id="DYXN01000016">
    <property type="protein sequence ID" value="HJE86169.1"/>
    <property type="molecule type" value="Genomic_DNA"/>
</dbReference>
<keyword evidence="1" id="KW-0472">Membrane</keyword>
<keyword evidence="1" id="KW-0812">Transmembrane</keyword>
<accession>A0A921JVU9</accession>
<evidence type="ECO:0000313" key="2">
    <source>
        <dbReference type="EMBL" id="HJE86169.1"/>
    </source>
</evidence>
<feature type="transmembrane region" description="Helical" evidence="1">
    <location>
        <begin position="6"/>
        <end position="28"/>
    </location>
</feature>
<reference evidence="2" key="2">
    <citation type="submission" date="2021-09" db="EMBL/GenBank/DDBJ databases">
        <authorList>
            <person name="Gilroy R."/>
        </authorList>
    </citation>
    <scope>NUCLEOTIDE SEQUENCE</scope>
    <source>
        <strain evidence="2">CHK173-2145</strain>
    </source>
</reference>
<gene>
    <name evidence="2" type="ORF">K8U88_01155</name>
</gene>
<sequence length="120" mass="13623">MVLGMWTNWLKAVSELIILLGIVSLPLLRERRRKRQTRARINQNIHRLTLTLLANPQRDVQWQTDYQSLQTLLSVYASLATSGLETVVTETGRDLLDLIGKATPSRQAVDQQLAALTRCQ</sequence>
<reference evidence="2" key="1">
    <citation type="journal article" date="2021" name="PeerJ">
        <title>Extensive microbial diversity within the chicken gut microbiome revealed by metagenomics and culture.</title>
        <authorList>
            <person name="Gilroy R."/>
            <person name="Ravi A."/>
            <person name="Getino M."/>
            <person name="Pursley I."/>
            <person name="Horton D.L."/>
            <person name="Alikhan N.F."/>
            <person name="Baker D."/>
            <person name="Gharbi K."/>
            <person name="Hall N."/>
            <person name="Watson M."/>
            <person name="Adriaenssens E.M."/>
            <person name="Foster-Nyarko E."/>
            <person name="Jarju S."/>
            <person name="Secka A."/>
            <person name="Antonio M."/>
            <person name="Oren A."/>
            <person name="Chaudhuri R.R."/>
            <person name="La Ragione R."/>
            <person name="Hildebrand F."/>
            <person name="Pallen M.J."/>
        </authorList>
    </citation>
    <scope>NUCLEOTIDE SEQUENCE</scope>
    <source>
        <strain evidence="2">CHK173-2145</strain>
    </source>
</reference>
<organism evidence="2 3">
    <name type="scientific">Levilactobacillus hammesii</name>
    <dbReference type="NCBI Taxonomy" id="267633"/>
    <lineage>
        <taxon>Bacteria</taxon>
        <taxon>Bacillati</taxon>
        <taxon>Bacillota</taxon>
        <taxon>Bacilli</taxon>
        <taxon>Lactobacillales</taxon>
        <taxon>Lactobacillaceae</taxon>
        <taxon>Levilactobacillus</taxon>
    </lineage>
</organism>
<proteinExistence type="predicted"/>
<keyword evidence="1" id="KW-1133">Transmembrane helix</keyword>
<comment type="caution">
    <text evidence="2">The sequence shown here is derived from an EMBL/GenBank/DDBJ whole genome shotgun (WGS) entry which is preliminary data.</text>
</comment>
<name>A0A921JVU9_9LACO</name>
<protein>
    <submittedName>
        <fullName evidence="2">Uncharacterized protein</fullName>
    </submittedName>
</protein>
<dbReference type="AlphaFoldDB" id="A0A921JVU9"/>
<evidence type="ECO:0000256" key="1">
    <source>
        <dbReference type="SAM" id="Phobius"/>
    </source>
</evidence>
<dbReference type="Proteomes" id="UP000721920">
    <property type="component" value="Unassembled WGS sequence"/>
</dbReference>